<keyword evidence="2" id="KW-1185">Reference proteome</keyword>
<reference evidence="1 2" key="1">
    <citation type="submission" date="2019-09" db="EMBL/GenBank/DDBJ databases">
        <title>Screening of Novel Bioactive Compounds from Soil-Associated.</title>
        <authorList>
            <person name="Zhao S."/>
        </authorList>
    </citation>
    <scope>NUCLEOTIDE SEQUENCE [LARGE SCALE GENOMIC DNA]</scope>
    <source>
        <strain evidence="1 2">HIT-DPA4</strain>
    </source>
</reference>
<dbReference type="Proteomes" id="UP000442707">
    <property type="component" value="Unassembled WGS sequence"/>
</dbReference>
<organism evidence="1 2">
    <name type="scientific">Streptomyces luteolifulvus</name>
    <dbReference type="NCBI Taxonomy" id="2615112"/>
    <lineage>
        <taxon>Bacteria</taxon>
        <taxon>Bacillati</taxon>
        <taxon>Actinomycetota</taxon>
        <taxon>Actinomycetes</taxon>
        <taxon>Kitasatosporales</taxon>
        <taxon>Streptomycetaceae</taxon>
        <taxon>Streptomyces</taxon>
    </lineage>
</organism>
<accession>A0A6H9UPH0</accession>
<proteinExistence type="predicted"/>
<protein>
    <submittedName>
        <fullName evidence="1">Uncharacterized protein</fullName>
    </submittedName>
</protein>
<gene>
    <name evidence="1" type="ORF">F7R91_37650</name>
</gene>
<evidence type="ECO:0000313" key="1">
    <source>
        <dbReference type="EMBL" id="KAB1140005.1"/>
    </source>
</evidence>
<dbReference type="EMBL" id="VZRB01000048">
    <property type="protein sequence ID" value="KAB1140005.1"/>
    <property type="molecule type" value="Genomic_DNA"/>
</dbReference>
<evidence type="ECO:0000313" key="2">
    <source>
        <dbReference type="Proteomes" id="UP000442707"/>
    </source>
</evidence>
<comment type="caution">
    <text evidence="1">The sequence shown here is derived from an EMBL/GenBank/DDBJ whole genome shotgun (WGS) entry which is preliminary data.</text>
</comment>
<dbReference type="RefSeq" id="WP_150957775.1">
    <property type="nucleotide sequence ID" value="NZ_VZRB01000048.1"/>
</dbReference>
<name>A0A6H9UPH0_9ACTN</name>
<dbReference type="AlphaFoldDB" id="A0A6H9UPH0"/>
<sequence length="423" mass="46234">MTAQLPVDDGGVGTVVARRLILADAAYQYTLAPVADAPVLVAELVPEEGATTRAVEYLRQGDTVARAVAVLDATDGARALVLPAEPLATWAGTGLDEAFTDHLRTALAAPGQAPDSGSTDEALAALGPVMLLRTHAGEQQPYTEVLMCTRIRAIGALFVRVAQFGHAADVGLGELVAAAFKHRTELEDFVRIEGNAYLGYEKDIEIEEKVTLVDDAPIWPLTKSMWTAVENGDFPGFVTDPGYELTRWHFVQYNFEVLAPDDEVGHFAFQERADGTYRLKMKKFAKDSLRRIETFRNGLEIPGADFEGYLAREFPGLSFRRLPGLRRTKFDINVQSVTTGHCFGIETDEVTLSDGSGRKMRQVETEYLETRRHDGMDGTSIDAELGRLTSLVEAHLAGLGIAANRGLYSKLSFLRDSSQPADR</sequence>